<dbReference type="EMBL" id="LN829119">
    <property type="protein sequence ID" value="CPR16050.1"/>
    <property type="molecule type" value="Genomic_DNA"/>
</dbReference>
<reference evidence="3" key="1">
    <citation type="submission" date="2015-02" db="EMBL/GenBank/DDBJ databases">
        <authorList>
            <person name="Chooi Y.-H."/>
        </authorList>
    </citation>
    <scope>NUCLEOTIDE SEQUENCE [LARGE SCALE GENOMIC DNA]</scope>
    <source>
        <strain evidence="3">strain Y</strain>
    </source>
</reference>
<keyword evidence="3" id="KW-1185">Reference proteome</keyword>
<evidence type="ECO:0000313" key="2">
    <source>
        <dbReference type="EMBL" id="CPR16050.1"/>
    </source>
</evidence>
<dbReference type="KEGG" id="fil:BN1229_v1_0621"/>
<accession>A0A0D6JBB7</accession>
<organism evidence="2 3">
    <name type="scientific">Candidatus Filomicrobium marinum</name>
    <dbReference type="NCBI Taxonomy" id="1608628"/>
    <lineage>
        <taxon>Bacteria</taxon>
        <taxon>Pseudomonadati</taxon>
        <taxon>Pseudomonadota</taxon>
        <taxon>Alphaproteobacteria</taxon>
        <taxon>Hyphomicrobiales</taxon>
        <taxon>Hyphomicrobiaceae</taxon>
        <taxon>Filomicrobium</taxon>
    </lineage>
</organism>
<evidence type="ECO:0000313" key="3">
    <source>
        <dbReference type="Proteomes" id="UP000033187"/>
    </source>
</evidence>
<dbReference type="KEGG" id="fiy:BN1229_v1_0625"/>
<name>A0A0D6JBB7_9HYPH</name>
<sequence>MLLSPRDRAALQTLFPELPVRGLSGAALDRAIDTWFANDHYSNNPAYDYEDETDAHDPAC</sequence>
<dbReference type="Proteomes" id="UP000033187">
    <property type="component" value="Chromosome 1"/>
</dbReference>
<proteinExistence type="predicted"/>
<dbReference type="RefSeq" id="WP_046476513.1">
    <property type="nucleotide sequence ID" value="NZ_LN829118.1"/>
</dbReference>
<gene>
    <name evidence="2" type="ORF">YBN1229_v1_0625</name>
</gene>
<dbReference type="AlphaFoldDB" id="A0A0D6JBB7"/>
<protein>
    <submittedName>
        <fullName evidence="2">Uncharacterized protein</fullName>
    </submittedName>
</protein>
<feature type="region of interest" description="Disordered" evidence="1">
    <location>
        <begin position="41"/>
        <end position="60"/>
    </location>
</feature>
<evidence type="ECO:0000256" key="1">
    <source>
        <dbReference type="SAM" id="MobiDB-lite"/>
    </source>
</evidence>